<evidence type="ECO:0000313" key="1">
    <source>
        <dbReference type="EMBL" id="KAF7364520.1"/>
    </source>
</evidence>
<reference evidence="1" key="1">
    <citation type="submission" date="2020-05" db="EMBL/GenBank/DDBJ databases">
        <title>Mycena genomes resolve the evolution of fungal bioluminescence.</title>
        <authorList>
            <person name="Tsai I.J."/>
        </authorList>
    </citation>
    <scope>NUCLEOTIDE SEQUENCE</scope>
    <source>
        <strain evidence="1">CCC161011</strain>
    </source>
</reference>
<dbReference type="AlphaFoldDB" id="A0A8H6YVA8"/>
<dbReference type="Proteomes" id="UP000620124">
    <property type="component" value="Unassembled WGS sequence"/>
</dbReference>
<proteinExistence type="predicted"/>
<keyword evidence="2" id="KW-1185">Reference proteome</keyword>
<organism evidence="1 2">
    <name type="scientific">Mycena venus</name>
    <dbReference type="NCBI Taxonomy" id="2733690"/>
    <lineage>
        <taxon>Eukaryota</taxon>
        <taxon>Fungi</taxon>
        <taxon>Dikarya</taxon>
        <taxon>Basidiomycota</taxon>
        <taxon>Agaricomycotina</taxon>
        <taxon>Agaricomycetes</taxon>
        <taxon>Agaricomycetidae</taxon>
        <taxon>Agaricales</taxon>
        <taxon>Marasmiineae</taxon>
        <taxon>Mycenaceae</taxon>
        <taxon>Mycena</taxon>
    </lineage>
</organism>
<dbReference type="OrthoDB" id="3145912at2759"/>
<comment type="caution">
    <text evidence="1">The sequence shown here is derived from an EMBL/GenBank/DDBJ whole genome shotgun (WGS) entry which is preliminary data.</text>
</comment>
<sequence>MDLDPPVLPPDLERLAVETAAELYSEMIPNLLLVSRRVHEWIERFKYRTITSDGDLSTCSFRVFQRALRSNTKPAPFFRDRVQHLFVRDLDDTQLGEILSVCTEIRSLVLFQSAGPGILAALGATRARRLNLDLKGLLQGMDPQSLHPMFTFVTHLDLFDSLHRGPHVAHLIDHLSLFPALTHLAFFQGNREATQVFSRCRKLEALIGFYTLLPDPRHLRSIDDLRFVTMNVSDDDYVVEWVIGTRGGWDFWARADAFIKKRIKGEIEPSWRCWIKEGDDI</sequence>
<accession>A0A8H6YVA8</accession>
<protein>
    <submittedName>
        <fullName evidence="1">Uncharacterized protein</fullName>
    </submittedName>
</protein>
<evidence type="ECO:0000313" key="2">
    <source>
        <dbReference type="Proteomes" id="UP000620124"/>
    </source>
</evidence>
<name>A0A8H6YVA8_9AGAR</name>
<dbReference type="EMBL" id="JACAZI010000003">
    <property type="protein sequence ID" value="KAF7364520.1"/>
    <property type="molecule type" value="Genomic_DNA"/>
</dbReference>
<gene>
    <name evidence="1" type="ORF">MVEN_00320900</name>
</gene>